<dbReference type="InParanoid" id="A0A674GRN5"/>
<feature type="domain" description="ORC6 first cyclin-like" evidence="12">
    <location>
        <begin position="343"/>
        <end position="415"/>
    </location>
</feature>
<evidence type="ECO:0000256" key="1">
    <source>
        <dbReference type="ARBA" id="ARBA00004123"/>
    </source>
</evidence>
<gene>
    <name evidence="14" type="primary">ORC6</name>
</gene>
<dbReference type="Pfam" id="PF05460">
    <property type="entry name" value="ORC6"/>
    <property type="match status" value="1"/>
</dbReference>
<dbReference type="Pfam" id="PF21913">
    <property type="entry name" value="ORC6_2nd"/>
    <property type="match status" value="1"/>
</dbReference>
<keyword evidence="6" id="KW-0832">Ubl conjugation</keyword>
<keyword evidence="3" id="KW-1017">Isopeptide bond</keyword>
<name>A0A674GRN5_TAEGU</name>
<keyword evidence="4" id="KW-0597">Phosphoprotein</keyword>
<evidence type="ECO:0000256" key="4">
    <source>
        <dbReference type="ARBA" id="ARBA00022553"/>
    </source>
</evidence>
<feature type="compositionally biased region" description="Polar residues" evidence="11">
    <location>
        <begin position="574"/>
        <end position="588"/>
    </location>
</feature>
<reference evidence="14" key="2">
    <citation type="submission" date="2025-08" db="UniProtKB">
        <authorList>
            <consortium name="Ensembl"/>
        </authorList>
    </citation>
    <scope>IDENTIFICATION</scope>
</reference>
<feature type="compositionally biased region" description="Low complexity" evidence="11">
    <location>
        <begin position="142"/>
        <end position="159"/>
    </location>
</feature>
<dbReference type="PANTHER" id="PTHR13394:SF0">
    <property type="entry name" value="ORIGIN RECOGNITION COMPLEX SUBUNIT 6"/>
    <property type="match status" value="1"/>
</dbReference>
<comment type="subcellular location">
    <subcellularLocation>
        <location evidence="1">Nucleus</location>
    </subcellularLocation>
</comment>
<dbReference type="PANTHER" id="PTHR13394">
    <property type="entry name" value="ORIGIN RECOGNITION COMPLEX SUBUNIT 6"/>
    <property type="match status" value="1"/>
</dbReference>
<dbReference type="FunFam" id="1.10.472.10:FF:000054">
    <property type="entry name" value="origin recognition complex subunit 6"/>
    <property type="match status" value="1"/>
</dbReference>
<dbReference type="GO" id="GO:0006270">
    <property type="term" value="P:DNA replication initiation"/>
    <property type="evidence" value="ECO:0007669"/>
    <property type="project" value="TreeGrafter"/>
</dbReference>
<dbReference type="GO" id="GO:0003677">
    <property type="term" value="F:DNA binding"/>
    <property type="evidence" value="ECO:0007669"/>
    <property type="project" value="UniProtKB-KW"/>
</dbReference>
<comment type="subunit">
    <text evidence="9">Component of ORC, a complex composed of at least 6 subunits: ORC1, ORC2, ORC3, ORC4, ORC5 and ORC6. ORC is regulated in a cell-cycle dependent manner. It is sequentially assembled at the exit from anaphase of mitosis and disassembled as cells enter S phase. Interacts with DBF4.</text>
</comment>
<evidence type="ECO:0000256" key="7">
    <source>
        <dbReference type="ARBA" id="ARBA00023125"/>
    </source>
</evidence>
<feature type="compositionally biased region" description="Low complexity" evidence="11">
    <location>
        <begin position="82"/>
        <end position="109"/>
    </location>
</feature>
<feature type="domain" description="ORC6 second cyclin-like" evidence="13">
    <location>
        <begin position="418"/>
        <end position="504"/>
    </location>
</feature>
<accession>A0A674GRN5</accession>
<dbReference type="GO" id="GO:0005664">
    <property type="term" value="C:nuclear origin of replication recognition complex"/>
    <property type="evidence" value="ECO:0007669"/>
    <property type="project" value="InterPro"/>
</dbReference>
<feature type="compositionally biased region" description="Low complexity" evidence="11">
    <location>
        <begin position="116"/>
        <end position="133"/>
    </location>
</feature>
<evidence type="ECO:0000256" key="5">
    <source>
        <dbReference type="ARBA" id="ARBA00022705"/>
    </source>
</evidence>
<dbReference type="Proteomes" id="UP000007754">
    <property type="component" value="Chromosome 11"/>
</dbReference>
<evidence type="ECO:0000259" key="12">
    <source>
        <dbReference type="Pfam" id="PF05460"/>
    </source>
</evidence>
<feature type="region of interest" description="Disordered" evidence="11">
    <location>
        <begin position="21"/>
        <end position="235"/>
    </location>
</feature>
<evidence type="ECO:0000256" key="8">
    <source>
        <dbReference type="ARBA" id="ARBA00023242"/>
    </source>
</evidence>
<dbReference type="InterPro" id="IPR020529">
    <property type="entry name" value="ORC6_met/pln"/>
</dbReference>
<dbReference type="Gene3D" id="1.10.472.10">
    <property type="entry name" value="Cyclin-like"/>
    <property type="match status" value="1"/>
</dbReference>
<protein>
    <recommendedName>
        <fullName evidence="10">Origin recognition complex subunit 6</fullName>
    </recommendedName>
</protein>
<comment type="similarity">
    <text evidence="2">Belongs to the ORC6 family.</text>
</comment>
<dbReference type="AlphaFoldDB" id="A0A674GRN5"/>
<dbReference type="InterPro" id="IPR054113">
    <property type="entry name" value="ORC6_cyclin-like_2nd"/>
</dbReference>
<evidence type="ECO:0000259" key="13">
    <source>
        <dbReference type="Pfam" id="PF21913"/>
    </source>
</evidence>
<keyword evidence="7" id="KW-0238">DNA-binding</keyword>
<evidence type="ECO:0000256" key="10">
    <source>
        <dbReference type="ARBA" id="ARBA00069654"/>
    </source>
</evidence>
<reference evidence="14" key="3">
    <citation type="submission" date="2025-09" db="UniProtKB">
        <authorList>
            <consortium name="Ensembl"/>
        </authorList>
    </citation>
    <scope>IDENTIFICATION</scope>
</reference>
<reference evidence="14 15" key="1">
    <citation type="journal article" date="2010" name="Nature">
        <title>The genome of a songbird.</title>
        <authorList>
            <person name="Warren W.C."/>
            <person name="Clayton D.F."/>
            <person name="Ellegren H."/>
            <person name="Arnold A.P."/>
            <person name="Hillier L.W."/>
            <person name="Kunstner A."/>
            <person name="Searle S."/>
            <person name="White S."/>
            <person name="Vilella A.J."/>
            <person name="Fairley S."/>
            <person name="Heger A."/>
            <person name="Kong L."/>
            <person name="Ponting C.P."/>
            <person name="Jarvis E.D."/>
            <person name="Mello C.V."/>
            <person name="Minx P."/>
            <person name="Lovell P."/>
            <person name="Velho T.A."/>
            <person name="Ferris M."/>
            <person name="Balakrishnan C.N."/>
            <person name="Sinha S."/>
            <person name="Blatti C."/>
            <person name="London S.E."/>
            <person name="Li Y."/>
            <person name="Lin Y.C."/>
            <person name="George J."/>
            <person name="Sweedler J."/>
            <person name="Southey B."/>
            <person name="Gunaratne P."/>
            <person name="Watson M."/>
            <person name="Nam K."/>
            <person name="Backstrom N."/>
            <person name="Smeds L."/>
            <person name="Nabholz B."/>
            <person name="Itoh Y."/>
            <person name="Whitney O."/>
            <person name="Pfenning A.R."/>
            <person name="Howard J."/>
            <person name="Volker M."/>
            <person name="Skinner B.M."/>
            <person name="Griffin D.K."/>
            <person name="Ye L."/>
            <person name="McLaren W.M."/>
            <person name="Flicek P."/>
            <person name="Quesada V."/>
            <person name="Velasco G."/>
            <person name="Lopez-Otin C."/>
            <person name="Puente X.S."/>
            <person name="Olender T."/>
            <person name="Lancet D."/>
            <person name="Smit A.F."/>
            <person name="Hubley R."/>
            <person name="Konkel M.K."/>
            <person name="Walker J.A."/>
            <person name="Batzer M.A."/>
            <person name="Gu W."/>
            <person name="Pollock D.D."/>
            <person name="Chen L."/>
            <person name="Cheng Z."/>
            <person name="Eichler E.E."/>
            <person name="Stapley J."/>
            <person name="Slate J."/>
            <person name="Ekblom R."/>
            <person name="Birkhead T."/>
            <person name="Burke T."/>
            <person name="Burt D."/>
            <person name="Scharff C."/>
            <person name="Adam I."/>
            <person name="Richard H."/>
            <person name="Sultan M."/>
            <person name="Soldatov A."/>
            <person name="Lehrach H."/>
            <person name="Edwards S.V."/>
            <person name="Yang S.P."/>
            <person name="Li X."/>
            <person name="Graves T."/>
            <person name="Fulton L."/>
            <person name="Nelson J."/>
            <person name="Chinwalla A."/>
            <person name="Hou S."/>
            <person name="Mardis E.R."/>
            <person name="Wilson R.K."/>
        </authorList>
    </citation>
    <scope>NUCLEOTIDE SEQUENCE [LARGE SCALE GENOMIC DNA]</scope>
</reference>
<dbReference type="CDD" id="cd11583">
    <property type="entry name" value="Orc6_mid"/>
    <property type="match status" value="1"/>
</dbReference>
<dbReference type="CDD" id="cd16075">
    <property type="entry name" value="ORC6_CTD"/>
    <property type="match status" value="1"/>
</dbReference>
<keyword evidence="8" id="KW-0539">Nucleus</keyword>
<proteinExistence type="inferred from homology"/>
<evidence type="ECO:0000256" key="9">
    <source>
        <dbReference type="ARBA" id="ARBA00062917"/>
    </source>
</evidence>
<organism evidence="14 15">
    <name type="scientific">Taeniopygia guttata</name>
    <name type="common">Zebra finch</name>
    <name type="synonym">Poephila guttata</name>
    <dbReference type="NCBI Taxonomy" id="59729"/>
    <lineage>
        <taxon>Eukaryota</taxon>
        <taxon>Metazoa</taxon>
        <taxon>Chordata</taxon>
        <taxon>Craniata</taxon>
        <taxon>Vertebrata</taxon>
        <taxon>Euteleostomi</taxon>
        <taxon>Archelosauria</taxon>
        <taxon>Archosauria</taxon>
        <taxon>Dinosauria</taxon>
        <taxon>Saurischia</taxon>
        <taxon>Theropoda</taxon>
        <taxon>Coelurosauria</taxon>
        <taxon>Aves</taxon>
        <taxon>Neognathae</taxon>
        <taxon>Neoaves</taxon>
        <taxon>Telluraves</taxon>
        <taxon>Australaves</taxon>
        <taxon>Passeriformes</taxon>
        <taxon>Passeroidea</taxon>
        <taxon>Estrildidae</taxon>
        <taxon>Estrildinae</taxon>
        <taxon>Taeniopygia</taxon>
    </lineage>
</organism>
<keyword evidence="15" id="KW-1185">Reference proteome</keyword>
<evidence type="ECO:0000256" key="11">
    <source>
        <dbReference type="SAM" id="MobiDB-lite"/>
    </source>
</evidence>
<dbReference type="GeneTree" id="ENSGT00390000007370"/>
<evidence type="ECO:0000313" key="14">
    <source>
        <dbReference type="Ensembl" id="ENSTGUP00000025101.1"/>
    </source>
</evidence>
<evidence type="ECO:0000256" key="3">
    <source>
        <dbReference type="ARBA" id="ARBA00022499"/>
    </source>
</evidence>
<evidence type="ECO:0000313" key="15">
    <source>
        <dbReference type="Proteomes" id="UP000007754"/>
    </source>
</evidence>
<dbReference type="InterPro" id="IPR008721">
    <property type="entry name" value="ORC6_cyclin_first"/>
</dbReference>
<feature type="region of interest" description="Disordered" evidence="11">
    <location>
        <begin position="566"/>
        <end position="588"/>
    </location>
</feature>
<keyword evidence="5" id="KW-0235">DNA replication</keyword>
<evidence type="ECO:0000256" key="6">
    <source>
        <dbReference type="ARBA" id="ARBA00022843"/>
    </source>
</evidence>
<dbReference type="Ensembl" id="ENSTGUT00000045545.1">
    <property type="protein sequence ID" value="ENSTGUP00000025101.1"/>
    <property type="gene ID" value="ENSTGUG00000008874.2"/>
</dbReference>
<evidence type="ECO:0000256" key="2">
    <source>
        <dbReference type="ARBA" id="ARBA00010840"/>
    </source>
</evidence>
<sequence length="588" mass="63799">MHNHLFCRERKELYWGSLRQQSGRVRRDWSAGCKRTAPAHVHRTGSATSPGVTRNRPPGRPRFPGKTPLPPRPEERAGSAVGTRPGPRAALPPAQRARPAPQPRPARTARPPRPLQPLARPGPAWPLGALPRAGPVPRPARPARGGDSALPAPAALTMVAPPPPPPEPPRHVTAPRAPPRPAAARRPLARAEEAPRCAPIGGAGGDWRRGRPMGGGRGRRGGRWSAGPCGPWRRGWAWPSPPCSGTAGRARPPGPAPRQRPAPRLCWLCWSPAGSVKHRRPCSAELPPLHSITAALQGRRCPGSAPGPAAELQPHCGTLRPVLWDILSRSCGFDEGLVFWVFCRKAEEYLRLSQVKCTGLMAQMTATSSAVMCLDLAASFMKQPVDRSYCVKLSGLNKTTYQSSMKSLECLLGVNQKLGMRDLAVQFCCSEAVNLASEILQRYECSLSEAQRADLDFAKPLFLTAALCTACRCLKLKVDKTKMVATSGVKKAIFDRLCNQLEKISQQLSKDVPLAAETPDSLQSTLEQCEQEDGSEEDEELPCKQLKTETNQDYEEWKKKILENAAKAQETRSTDSVTPASNVTAACS</sequence>